<protein>
    <recommendedName>
        <fullName evidence="4">WG repeat-containing protein</fullName>
    </recommendedName>
</protein>
<keyword evidence="1" id="KW-1133">Transmembrane helix</keyword>
<keyword evidence="1" id="KW-0472">Membrane</keyword>
<feature type="transmembrane region" description="Helical" evidence="1">
    <location>
        <begin position="37"/>
        <end position="58"/>
    </location>
</feature>
<evidence type="ECO:0000313" key="2">
    <source>
        <dbReference type="EMBL" id="EUD11218.1"/>
    </source>
</evidence>
<evidence type="ECO:0000256" key="1">
    <source>
        <dbReference type="SAM" id="Phobius"/>
    </source>
</evidence>
<dbReference type="Pfam" id="PF14903">
    <property type="entry name" value="WG_beta_rep"/>
    <property type="match status" value="2"/>
</dbReference>
<name>A0AAV3M637_9GAMM</name>
<dbReference type="InterPro" id="IPR032774">
    <property type="entry name" value="WG_beta_rep"/>
</dbReference>
<dbReference type="Proteomes" id="UP000022311">
    <property type="component" value="Unassembled WGS sequence"/>
</dbReference>
<organism evidence="2 3">
    <name type="scientific">Providencia alcalifaciens 205/92</name>
    <dbReference type="NCBI Taxonomy" id="1256988"/>
    <lineage>
        <taxon>Bacteria</taxon>
        <taxon>Pseudomonadati</taxon>
        <taxon>Pseudomonadota</taxon>
        <taxon>Gammaproteobacteria</taxon>
        <taxon>Enterobacterales</taxon>
        <taxon>Morganellaceae</taxon>
        <taxon>Providencia</taxon>
    </lineage>
</organism>
<proteinExistence type="predicted"/>
<gene>
    <name evidence="2" type="ORF">HMPREF1563_1636</name>
</gene>
<dbReference type="AlphaFoldDB" id="A0AAV3M637"/>
<sequence>MQSHKGITYCLIPIFVTLGDSECSIKMNGCLSMKARLIKSSLMGLWGTMFMATVAQAMPIEDQFQLMAEGKSEKIRCFESSSPFLYCLKGSVYTKSGIRLVDKHGNEVYQFYYFDNGLDPESEGLYRIRQGEKIGYANARTGEIVINPIYDCAYPFENGKAKVGMKCQQQTDGEHRWWVGGEWQEIVNPLNMKN</sequence>
<accession>A0AAV3M637</accession>
<dbReference type="EMBL" id="JALD01000042">
    <property type="protein sequence ID" value="EUD11218.1"/>
    <property type="molecule type" value="Genomic_DNA"/>
</dbReference>
<keyword evidence="1" id="KW-0812">Transmembrane</keyword>
<evidence type="ECO:0000313" key="3">
    <source>
        <dbReference type="Proteomes" id="UP000022311"/>
    </source>
</evidence>
<evidence type="ECO:0008006" key="4">
    <source>
        <dbReference type="Google" id="ProtNLM"/>
    </source>
</evidence>
<reference evidence="2 3" key="1">
    <citation type="submission" date="2014-01" db="EMBL/GenBank/DDBJ databases">
        <authorList>
            <person name="Durkin A.S."/>
            <person name="McCorrison J."/>
            <person name="Torralba M."/>
            <person name="Gillis M."/>
            <person name="Haft D.H."/>
            <person name="Methe B."/>
            <person name="Sutton G."/>
            <person name="Nelson K.E."/>
        </authorList>
    </citation>
    <scope>NUCLEOTIDE SEQUENCE [LARGE SCALE GENOMIC DNA]</scope>
    <source>
        <strain evidence="2 3">205/92</strain>
    </source>
</reference>
<comment type="caution">
    <text evidence="2">The sequence shown here is derived from an EMBL/GenBank/DDBJ whole genome shotgun (WGS) entry which is preliminary data.</text>
</comment>